<feature type="domain" description="A to I editase" evidence="2">
    <location>
        <begin position="55"/>
        <end position="267"/>
    </location>
</feature>
<organism evidence="3 4">
    <name type="scientific">Claviceps pazoutovae</name>
    <dbReference type="NCBI Taxonomy" id="1649127"/>
    <lineage>
        <taxon>Eukaryota</taxon>
        <taxon>Fungi</taxon>
        <taxon>Dikarya</taxon>
        <taxon>Ascomycota</taxon>
        <taxon>Pezizomycotina</taxon>
        <taxon>Sordariomycetes</taxon>
        <taxon>Hypocreomycetidae</taxon>
        <taxon>Hypocreales</taxon>
        <taxon>Clavicipitaceae</taxon>
        <taxon>Claviceps</taxon>
    </lineage>
</organism>
<dbReference type="PANTHER" id="PTHR47803">
    <property type="entry name" value="TRNA-SPECIFIC ADENOSINE DEAMINASE 1"/>
    <property type="match status" value="1"/>
</dbReference>
<evidence type="ECO:0000259" key="2">
    <source>
        <dbReference type="PROSITE" id="PS50141"/>
    </source>
</evidence>
<gene>
    <name evidence="3" type="ORF">E4U60_004583</name>
</gene>
<dbReference type="EMBL" id="SRPO01000381">
    <property type="protein sequence ID" value="KAG5933271.1"/>
    <property type="molecule type" value="Genomic_DNA"/>
</dbReference>
<feature type="region of interest" description="Disordered" evidence="1">
    <location>
        <begin position="153"/>
        <end position="184"/>
    </location>
</feature>
<evidence type="ECO:0000313" key="3">
    <source>
        <dbReference type="EMBL" id="KAG5933271.1"/>
    </source>
</evidence>
<evidence type="ECO:0000313" key="4">
    <source>
        <dbReference type="Proteomes" id="UP000706124"/>
    </source>
</evidence>
<accession>A0A9P7M8V2</accession>
<dbReference type="PROSITE" id="PS50141">
    <property type="entry name" value="A_DEAMIN_EDITASE"/>
    <property type="match status" value="1"/>
</dbReference>
<dbReference type="InterPro" id="IPR002466">
    <property type="entry name" value="A_deamin"/>
</dbReference>
<dbReference type="SMART" id="SM00552">
    <property type="entry name" value="ADEAMc"/>
    <property type="match status" value="1"/>
</dbReference>
<dbReference type="AlphaFoldDB" id="A0A9P7M8V2"/>
<proteinExistence type="predicted"/>
<dbReference type="PANTHER" id="PTHR47803:SF1">
    <property type="entry name" value="TRNA-SPECIFIC ADENOSINE DEAMINASE 1"/>
    <property type="match status" value="1"/>
</dbReference>
<evidence type="ECO:0000256" key="1">
    <source>
        <dbReference type="SAM" id="MobiDB-lite"/>
    </source>
</evidence>
<dbReference type="InterPro" id="IPR042935">
    <property type="entry name" value="Tad1"/>
</dbReference>
<comment type="caution">
    <text evidence="3">The sequence shown here is derived from an EMBL/GenBank/DDBJ whole genome shotgun (WGS) entry which is preliminary data.</text>
</comment>
<dbReference type="OrthoDB" id="10268011at2759"/>
<protein>
    <recommendedName>
        <fullName evidence="2">A to I editase domain-containing protein</fullName>
    </recommendedName>
</protein>
<name>A0A9P7M8V2_9HYPO</name>
<keyword evidence="4" id="KW-1185">Reference proteome</keyword>
<dbReference type="Proteomes" id="UP000706124">
    <property type="component" value="Unassembled WGS sequence"/>
</dbReference>
<dbReference type="Pfam" id="PF02137">
    <property type="entry name" value="A_deamin"/>
    <property type="match status" value="1"/>
</dbReference>
<dbReference type="GO" id="GO:0003723">
    <property type="term" value="F:RNA binding"/>
    <property type="evidence" value="ECO:0007669"/>
    <property type="project" value="InterPro"/>
</dbReference>
<reference evidence="3 4" key="1">
    <citation type="journal article" date="2020" name="bioRxiv">
        <title>Whole genome comparisons of ergot fungi reveals the divergence and evolution of species within the genus Claviceps are the result of varying mechanisms driving genome evolution and host range expansion.</title>
        <authorList>
            <person name="Wyka S.A."/>
            <person name="Mondo S.J."/>
            <person name="Liu M."/>
            <person name="Dettman J."/>
            <person name="Nalam V."/>
            <person name="Broders K.D."/>
        </authorList>
    </citation>
    <scope>NUCLEOTIDE SEQUENCE [LARGE SCALE GENOMIC DNA]</scope>
    <source>
        <strain evidence="3 4">CCC 1485</strain>
    </source>
</reference>
<feature type="compositionally biased region" description="Low complexity" evidence="1">
    <location>
        <begin position="165"/>
        <end position="180"/>
    </location>
</feature>
<dbReference type="GO" id="GO:0002100">
    <property type="term" value="P:tRNA wobble adenosine to inosine editing"/>
    <property type="evidence" value="ECO:0007669"/>
    <property type="project" value="InterPro"/>
</dbReference>
<sequence>MSTTPSATLIARTVISQFNKLPAKRKPTIRDNGLREWVPLSGIVAEKDGDLICLALATGMKCLPASKLCDANGNAIHDWHAEVLAMRAFNRFLLDECMASAQHGQATQVVDMVPPGAGGRPFKIKDNVRLYMYCSEAPCGDASMELIMAAQDDSSPWDITPPPAQSQQDTDQQTPSQSSSEATTAILPGRAYFSQLGIVRRKPGRGDAPPTLSKSCSDKLSLKQCTSLLSSLTSLLIDPSNAYIDSLVLPSSQYSAPACQRAFSERMKTLDGSSSWPGGYRFAPFRVETTDEEFAFSRRAVAGKFPNTARDEAGTNIKLAPSNLAAIWTGSGVEETVLGGVLQGRRPFEEKGASSVSRRRMWMTAEEIAISLSSDWERVQQCLSGRDERRYQSIKECEILAERRLVKQQTRQSALAGWIPNQGDSGFSISCGVWNSLGSE</sequence>
<dbReference type="GO" id="GO:0043829">
    <property type="term" value="F:tRNA-specific adenosine-37 deaminase activity"/>
    <property type="evidence" value="ECO:0007669"/>
    <property type="project" value="TreeGrafter"/>
</dbReference>